<dbReference type="InterPro" id="IPR052389">
    <property type="entry name" value="Sec_Metab_Biosynth-Assoc"/>
</dbReference>
<accession>A0A420YGW9</accession>
<dbReference type="InterPro" id="IPR049450">
    <property type="entry name" value="ACOT8-like_C"/>
</dbReference>
<feature type="domain" description="Acyl-CoA thioesterase-like N-terminal HotDog" evidence="1">
    <location>
        <begin position="34"/>
        <end position="127"/>
    </location>
</feature>
<name>A0A420YGW9_9PEZI</name>
<sequence length="310" mass="34096">MSPVAKQDRVPFSQAISVTPLDKHTYTVTLAPQLAIGTVPNGGYAASTLLSAAKYHLTSRSQPDTIAAQIAFLNRTAIGKAYIVIEDTKPGRTLSVLHATLYQEGLLDHAPWITPGKSKKCLVAYITNTDLQKEAGHSLLTYSLPSPPPPVNLSALAKNEDRHWHKMPLDGHAFGRVKALSNMEYHVLRSPPAPTDPTIDPRSTIDLWVRLSDLEGYRPPPPAEKPFRFDQVFWYPTVALNLEVKKPLPEEGVEWLFLRVTAKQIRNGRLDLEVIVLDEKGELVALSTHVNLIVDGARNTAGRGGTQGKL</sequence>
<dbReference type="STRING" id="177199.A0A420YGW9"/>
<dbReference type="AlphaFoldDB" id="A0A420YGW9"/>
<gene>
    <name evidence="3" type="ORF">DL546_002879</name>
</gene>
<dbReference type="Gene3D" id="2.40.160.210">
    <property type="entry name" value="Acyl-CoA thioesterase, double hotdog domain"/>
    <property type="match status" value="1"/>
</dbReference>
<keyword evidence="4" id="KW-1185">Reference proteome</keyword>
<dbReference type="InterPro" id="IPR049449">
    <property type="entry name" value="TesB_ACOT8-like_N"/>
</dbReference>
<evidence type="ECO:0000259" key="1">
    <source>
        <dbReference type="Pfam" id="PF13622"/>
    </source>
</evidence>
<organism evidence="3 4">
    <name type="scientific">Coniochaeta pulveracea</name>
    <dbReference type="NCBI Taxonomy" id="177199"/>
    <lineage>
        <taxon>Eukaryota</taxon>
        <taxon>Fungi</taxon>
        <taxon>Dikarya</taxon>
        <taxon>Ascomycota</taxon>
        <taxon>Pezizomycotina</taxon>
        <taxon>Sordariomycetes</taxon>
        <taxon>Sordariomycetidae</taxon>
        <taxon>Coniochaetales</taxon>
        <taxon>Coniochaetaceae</taxon>
        <taxon>Coniochaeta</taxon>
    </lineage>
</organism>
<evidence type="ECO:0000313" key="4">
    <source>
        <dbReference type="Proteomes" id="UP000275385"/>
    </source>
</evidence>
<dbReference type="PANTHER" id="PTHR38110:SF1">
    <property type="entry name" value="THIOESTERASE DOMAIN-CONTAINING PROTEIN"/>
    <property type="match status" value="1"/>
</dbReference>
<dbReference type="OrthoDB" id="2532955at2759"/>
<dbReference type="Proteomes" id="UP000275385">
    <property type="component" value="Unassembled WGS sequence"/>
</dbReference>
<evidence type="ECO:0000259" key="2">
    <source>
        <dbReference type="Pfam" id="PF20789"/>
    </source>
</evidence>
<dbReference type="PANTHER" id="PTHR38110">
    <property type="entry name" value="CHROMOSOME 23, WHOLE GENOME SHOTGUN SEQUENCE"/>
    <property type="match status" value="1"/>
</dbReference>
<dbReference type="SUPFAM" id="SSF54637">
    <property type="entry name" value="Thioesterase/thiol ester dehydrase-isomerase"/>
    <property type="match status" value="2"/>
</dbReference>
<evidence type="ECO:0000313" key="3">
    <source>
        <dbReference type="EMBL" id="RKU47095.1"/>
    </source>
</evidence>
<dbReference type="Pfam" id="PF20789">
    <property type="entry name" value="4HBT_3C"/>
    <property type="match status" value="1"/>
</dbReference>
<dbReference type="EMBL" id="QVQW01000010">
    <property type="protein sequence ID" value="RKU47095.1"/>
    <property type="molecule type" value="Genomic_DNA"/>
</dbReference>
<protein>
    <recommendedName>
        <fullName evidence="5">Thioesterase family protein</fullName>
    </recommendedName>
</protein>
<dbReference type="InterPro" id="IPR029069">
    <property type="entry name" value="HotDog_dom_sf"/>
</dbReference>
<evidence type="ECO:0008006" key="5">
    <source>
        <dbReference type="Google" id="ProtNLM"/>
    </source>
</evidence>
<dbReference type="InterPro" id="IPR042171">
    <property type="entry name" value="Acyl-CoA_hotdog"/>
</dbReference>
<reference evidence="3 4" key="1">
    <citation type="submission" date="2018-08" db="EMBL/GenBank/DDBJ databases">
        <title>Draft genome of the lignicolous fungus Coniochaeta pulveracea.</title>
        <authorList>
            <person name="Borstlap C.J."/>
            <person name="De Witt R.N."/>
            <person name="Botha A."/>
            <person name="Volschenk H."/>
        </authorList>
    </citation>
    <scope>NUCLEOTIDE SEQUENCE [LARGE SCALE GENOMIC DNA]</scope>
    <source>
        <strain evidence="3 4">CAB683</strain>
    </source>
</reference>
<comment type="caution">
    <text evidence="3">The sequence shown here is derived from an EMBL/GenBank/DDBJ whole genome shotgun (WGS) entry which is preliminary data.</text>
</comment>
<proteinExistence type="predicted"/>
<feature type="domain" description="Acyl-CoA thioesterase-like C-terminal" evidence="2">
    <location>
        <begin position="175"/>
        <end position="292"/>
    </location>
</feature>
<dbReference type="Pfam" id="PF13622">
    <property type="entry name" value="4HBT_3"/>
    <property type="match status" value="1"/>
</dbReference>